<dbReference type="RefSeq" id="WP_271180173.1">
    <property type="nucleotide sequence ID" value="NZ_BSFH01000093.1"/>
</dbReference>
<sequence length="55" mass="6271">MKFLTDEQAMTLVAFLESFDLHTTGAWVAIEQAMRDEWGIDDPEEALNDAREALQ</sequence>
<accession>A0AAD3P2N4</accession>
<evidence type="ECO:0000313" key="2">
    <source>
        <dbReference type="Proteomes" id="UP001143349"/>
    </source>
</evidence>
<protein>
    <submittedName>
        <fullName evidence="1">Uncharacterized protein</fullName>
    </submittedName>
</protein>
<organism evidence="1 2">
    <name type="scientific">Paracoccus kondratievae</name>
    <dbReference type="NCBI Taxonomy" id="135740"/>
    <lineage>
        <taxon>Bacteria</taxon>
        <taxon>Pseudomonadati</taxon>
        <taxon>Pseudomonadota</taxon>
        <taxon>Alphaproteobacteria</taxon>
        <taxon>Rhodobacterales</taxon>
        <taxon>Paracoccaceae</taxon>
        <taxon>Paracoccus</taxon>
    </lineage>
</organism>
<dbReference type="AlphaFoldDB" id="A0AAD3P2N4"/>
<reference evidence="1" key="1">
    <citation type="journal article" date="2014" name="Int. J. Syst. Evol. Microbiol.">
        <title>Complete genome sequence of Corynebacterium casei LMG S-19264T (=DSM 44701T), isolated from a smear-ripened cheese.</title>
        <authorList>
            <consortium name="US DOE Joint Genome Institute (JGI-PGF)"/>
            <person name="Walter F."/>
            <person name="Albersmeier A."/>
            <person name="Kalinowski J."/>
            <person name="Ruckert C."/>
        </authorList>
    </citation>
    <scope>NUCLEOTIDE SEQUENCE</scope>
    <source>
        <strain evidence="1">VKM B-2222</strain>
    </source>
</reference>
<gene>
    <name evidence="1" type="ORF">GCM10017635_31350</name>
</gene>
<reference evidence="1" key="2">
    <citation type="submission" date="2023-01" db="EMBL/GenBank/DDBJ databases">
        <authorList>
            <person name="Sun Q."/>
            <person name="Evtushenko L."/>
        </authorList>
    </citation>
    <scope>NUCLEOTIDE SEQUENCE</scope>
    <source>
        <strain evidence="1">VKM B-2222</strain>
    </source>
</reference>
<keyword evidence="2" id="KW-1185">Reference proteome</keyword>
<proteinExistence type="predicted"/>
<evidence type="ECO:0000313" key="1">
    <source>
        <dbReference type="EMBL" id="GLK65658.1"/>
    </source>
</evidence>
<name>A0AAD3P2N4_9RHOB</name>
<dbReference type="EMBL" id="BSFH01000093">
    <property type="protein sequence ID" value="GLK65658.1"/>
    <property type="molecule type" value="Genomic_DNA"/>
</dbReference>
<dbReference type="Proteomes" id="UP001143349">
    <property type="component" value="Unassembled WGS sequence"/>
</dbReference>
<comment type="caution">
    <text evidence="1">The sequence shown here is derived from an EMBL/GenBank/DDBJ whole genome shotgun (WGS) entry which is preliminary data.</text>
</comment>